<organism evidence="1 2">
    <name type="scientific">Massilia frigida</name>
    <dbReference type="NCBI Taxonomy" id="2609281"/>
    <lineage>
        <taxon>Bacteria</taxon>
        <taxon>Pseudomonadati</taxon>
        <taxon>Pseudomonadota</taxon>
        <taxon>Betaproteobacteria</taxon>
        <taxon>Burkholderiales</taxon>
        <taxon>Oxalobacteraceae</taxon>
        <taxon>Telluria group</taxon>
        <taxon>Massilia</taxon>
    </lineage>
</organism>
<sequence>MSGMKKASMRGQLFAGVGVLGMLGLALAVFAHSAPLVVLHYAAGGGEPVGFFFNEDNDITKDVIQPGTSRQFRTARRPHAEYFINVSLPLASRDEVEIKPPFSRVDVYIGADTRIKSTAVKTDFLARIGVN</sequence>
<keyword evidence="2" id="KW-1185">Reference proteome</keyword>
<comment type="caution">
    <text evidence="1">The sequence shown here is derived from an EMBL/GenBank/DDBJ whole genome shotgun (WGS) entry which is preliminary data.</text>
</comment>
<accession>A0ABX0N9A2</accession>
<reference evidence="1 2" key="1">
    <citation type="submission" date="2019-10" db="EMBL/GenBank/DDBJ databases">
        <title>Taxonomy of Antarctic Massilia spp.: description of Massilia rubra sp. nov., Massilia aquatica sp. nov., Massilia mucilaginosa sp. nov., Massilia frigida sp. nov. isolated from streams, lakes and regoliths.</title>
        <authorList>
            <person name="Holochova P."/>
            <person name="Sedlacek I."/>
            <person name="Kralova S."/>
            <person name="Maslanova I."/>
            <person name="Busse H.-J."/>
            <person name="Stankova E."/>
            <person name="Vrbovska V."/>
            <person name="Kovarovic V."/>
            <person name="Bartak M."/>
            <person name="Svec P."/>
            <person name="Pantucek R."/>
        </authorList>
    </citation>
    <scope>NUCLEOTIDE SEQUENCE [LARGE SCALE GENOMIC DNA]</scope>
    <source>
        <strain evidence="1 2">CCM 8695</strain>
    </source>
</reference>
<evidence type="ECO:0008006" key="3">
    <source>
        <dbReference type="Google" id="ProtNLM"/>
    </source>
</evidence>
<gene>
    <name evidence="1" type="ORF">F2P44_06860</name>
</gene>
<dbReference type="Proteomes" id="UP000621455">
    <property type="component" value="Unassembled WGS sequence"/>
</dbReference>
<name>A0ABX0N9A2_9BURK</name>
<protein>
    <recommendedName>
        <fullName evidence="3">DUF2846 domain-containing protein</fullName>
    </recommendedName>
</protein>
<dbReference type="RefSeq" id="WP_167085975.1">
    <property type="nucleotide sequence ID" value="NZ_WHJG01000005.1"/>
</dbReference>
<evidence type="ECO:0000313" key="2">
    <source>
        <dbReference type="Proteomes" id="UP000621455"/>
    </source>
</evidence>
<dbReference type="EMBL" id="WHJG01000005">
    <property type="protein sequence ID" value="NHZ78996.1"/>
    <property type="molecule type" value="Genomic_DNA"/>
</dbReference>
<evidence type="ECO:0000313" key="1">
    <source>
        <dbReference type="EMBL" id="NHZ78996.1"/>
    </source>
</evidence>
<proteinExistence type="predicted"/>